<dbReference type="InterPro" id="IPR001128">
    <property type="entry name" value="Cyt_P450"/>
</dbReference>
<evidence type="ECO:0000256" key="1">
    <source>
        <dbReference type="ARBA" id="ARBA00010617"/>
    </source>
</evidence>
<keyword evidence="5" id="KW-0560">Oxidoreductase</keyword>
<dbReference type="GO" id="GO:0004497">
    <property type="term" value="F:monooxygenase activity"/>
    <property type="evidence" value="ECO:0007669"/>
    <property type="project" value="UniProtKB-KW"/>
</dbReference>
<dbReference type="EMBL" id="JAKOGI010000695">
    <property type="protein sequence ID" value="KAJ8431339.1"/>
    <property type="molecule type" value="Genomic_DNA"/>
</dbReference>
<dbReference type="Pfam" id="PF00067">
    <property type="entry name" value="p450"/>
    <property type="match status" value="1"/>
</dbReference>
<evidence type="ECO:0000313" key="7">
    <source>
        <dbReference type="Proteomes" id="UP001153076"/>
    </source>
</evidence>
<keyword evidence="7" id="KW-1185">Reference proteome</keyword>
<organism evidence="6 7">
    <name type="scientific">Carnegiea gigantea</name>
    <dbReference type="NCBI Taxonomy" id="171969"/>
    <lineage>
        <taxon>Eukaryota</taxon>
        <taxon>Viridiplantae</taxon>
        <taxon>Streptophyta</taxon>
        <taxon>Embryophyta</taxon>
        <taxon>Tracheophyta</taxon>
        <taxon>Spermatophyta</taxon>
        <taxon>Magnoliopsida</taxon>
        <taxon>eudicotyledons</taxon>
        <taxon>Gunneridae</taxon>
        <taxon>Pentapetalae</taxon>
        <taxon>Caryophyllales</taxon>
        <taxon>Cactineae</taxon>
        <taxon>Cactaceae</taxon>
        <taxon>Cactoideae</taxon>
        <taxon>Echinocereeae</taxon>
        <taxon>Carnegiea</taxon>
    </lineage>
</organism>
<dbReference type="PANTHER" id="PTHR47955:SF15">
    <property type="entry name" value="CYTOCHROME P450 71A2-LIKE"/>
    <property type="match status" value="1"/>
</dbReference>
<keyword evidence="5" id="KW-0503">Monooxygenase</keyword>
<gene>
    <name evidence="6" type="ORF">Cgig2_033181</name>
</gene>
<accession>A0A9Q1Q7H0</accession>
<protein>
    <recommendedName>
        <fullName evidence="8">Cytochrome P450</fullName>
    </recommendedName>
</protein>
<keyword evidence="3 4" id="KW-0408">Iron</keyword>
<evidence type="ECO:0008006" key="8">
    <source>
        <dbReference type="Google" id="ProtNLM"/>
    </source>
</evidence>
<dbReference type="GO" id="GO:0005506">
    <property type="term" value="F:iron ion binding"/>
    <property type="evidence" value="ECO:0007669"/>
    <property type="project" value="InterPro"/>
</dbReference>
<feature type="binding site" description="axial binding residue" evidence="4">
    <location>
        <position position="377"/>
    </location>
    <ligand>
        <name>heme</name>
        <dbReference type="ChEBI" id="CHEBI:30413"/>
    </ligand>
    <ligandPart>
        <name>Fe</name>
        <dbReference type="ChEBI" id="CHEBI:18248"/>
    </ligandPart>
</feature>
<evidence type="ECO:0000256" key="3">
    <source>
        <dbReference type="ARBA" id="ARBA00023004"/>
    </source>
</evidence>
<keyword evidence="2 4" id="KW-0479">Metal-binding</keyword>
<comment type="similarity">
    <text evidence="1 5">Belongs to the cytochrome P450 family.</text>
</comment>
<dbReference type="Gene3D" id="1.10.630.10">
    <property type="entry name" value="Cytochrome P450"/>
    <property type="match status" value="1"/>
</dbReference>
<sequence length="431" mass="48370">MLLQLGSKPTLVVSSASAAREIMKTHDVVFSNRPESTTANKLFYNGRDLVSANYGEYWRQMKSICVVHLLNTTRVRSFRPVREEETVSMVQKIMRLVPSVVNLTEIFPTLVSDVVCKAAFGRKYSEDGGSNFKVLLDQLGELLGAFAVGDLIPWFSWVDKMNGLEEKLSQLVKKLDAFLEGVIEDHLCSSNYGSHKPDMREKEKDFVDVLLEVRRDGRFNFPVDTECIKALILNIFAGGTDTASTVLEWAMSELLRHPRALKKLQEEVRGIIQHNGSVREPDLEKMEYLNAVIKETLGLHPPGPVLLFRESTKDVKVNGYDIAARTQVIINAWAIQRDPSFWEEPTKFRPERFLNSTVDYKGQDFHFIPFGAGRRICPGVAFATIIVELALANFALRGEAHGETLDMNESDGVVAHGRHPLLAAASPYFVA</sequence>
<dbReference type="Proteomes" id="UP001153076">
    <property type="component" value="Unassembled WGS sequence"/>
</dbReference>
<dbReference type="PRINTS" id="PR00463">
    <property type="entry name" value="EP450I"/>
</dbReference>
<proteinExistence type="inferred from homology"/>
<dbReference type="InterPro" id="IPR036396">
    <property type="entry name" value="Cyt_P450_sf"/>
</dbReference>
<dbReference type="InterPro" id="IPR002401">
    <property type="entry name" value="Cyt_P450_E_grp-I"/>
</dbReference>
<dbReference type="PANTHER" id="PTHR47955">
    <property type="entry name" value="CYTOCHROME P450 FAMILY 71 PROTEIN"/>
    <property type="match status" value="1"/>
</dbReference>
<dbReference type="GO" id="GO:0016705">
    <property type="term" value="F:oxidoreductase activity, acting on paired donors, with incorporation or reduction of molecular oxygen"/>
    <property type="evidence" value="ECO:0007669"/>
    <property type="project" value="InterPro"/>
</dbReference>
<dbReference type="PRINTS" id="PR00385">
    <property type="entry name" value="P450"/>
</dbReference>
<evidence type="ECO:0000256" key="2">
    <source>
        <dbReference type="ARBA" id="ARBA00022723"/>
    </source>
</evidence>
<dbReference type="OrthoDB" id="1470350at2759"/>
<evidence type="ECO:0000313" key="6">
    <source>
        <dbReference type="EMBL" id="KAJ8431339.1"/>
    </source>
</evidence>
<dbReference type="InterPro" id="IPR017972">
    <property type="entry name" value="Cyt_P450_CS"/>
</dbReference>
<comment type="caution">
    <text evidence="6">The sequence shown here is derived from an EMBL/GenBank/DDBJ whole genome shotgun (WGS) entry which is preliminary data.</text>
</comment>
<evidence type="ECO:0000256" key="5">
    <source>
        <dbReference type="RuleBase" id="RU000461"/>
    </source>
</evidence>
<comment type="cofactor">
    <cofactor evidence="4">
        <name>heme</name>
        <dbReference type="ChEBI" id="CHEBI:30413"/>
    </cofactor>
</comment>
<name>A0A9Q1Q7H0_9CARY</name>
<dbReference type="AlphaFoldDB" id="A0A9Q1Q7H0"/>
<keyword evidence="4 5" id="KW-0349">Heme</keyword>
<dbReference type="GO" id="GO:0020037">
    <property type="term" value="F:heme binding"/>
    <property type="evidence" value="ECO:0007669"/>
    <property type="project" value="InterPro"/>
</dbReference>
<dbReference type="CDD" id="cd11072">
    <property type="entry name" value="CYP71-like"/>
    <property type="match status" value="1"/>
</dbReference>
<evidence type="ECO:0000256" key="4">
    <source>
        <dbReference type="PIRSR" id="PIRSR602401-1"/>
    </source>
</evidence>
<reference evidence="6" key="1">
    <citation type="submission" date="2022-04" db="EMBL/GenBank/DDBJ databases">
        <title>Carnegiea gigantea Genome sequencing and assembly v2.</title>
        <authorList>
            <person name="Copetti D."/>
            <person name="Sanderson M.J."/>
            <person name="Burquez A."/>
            <person name="Wojciechowski M.F."/>
        </authorList>
    </citation>
    <scope>NUCLEOTIDE SEQUENCE</scope>
    <source>
        <strain evidence="6">SGP5-SGP5p</strain>
        <tissue evidence="6">Aerial part</tissue>
    </source>
</reference>
<dbReference type="SUPFAM" id="SSF48264">
    <property type="entry name" value="Cytochrome P450"/>
    <property type="match status" value="1"/>
</dbReference>
<dbReference type="PROSITE" id="PS00086">
    <property type="entry name" value="CYTOCHROME_P450"/>
    <property type="match status" value="1"/>
</dbReference>